<dbReference type="GeneID" id="25275214"/>
<dbReference type="OrthoDB" id="27975at2759"/>
<gene>
    <name evidence="7" type="ORF">A1O9_00262</name>
</gene>
<dbReference type="GO" id="GO:0000785">
    <property type="term" value="C:chromatin"/>
    <property type="evidence" value="ECO:0007669"/>
    <property type="project" value="TreeGrafter"/>
</dbReference>
<evidence type="ECO:0000313" key="7">
    <source>
        <dbReference type="EMBL" id="KEF62290.1"/>
    </source>
</evidence>
<evidence type="ECO:0000259" key="6">
    <source>
        <dbReference type="PROSITE" id="PS51044"/>
    </source>
</evidence>
<dbReference type="RefSeq" id="XP_013264880.1">
    <property type="nucleotide sequence ID" value="XM_013409426.1"/>
</dbReference>
<dbReference type="Pfam" id="PF02891">
    <property type="entry name" value="zf-MIZ"/>
    <property type="match status" value="1"/>
</dbReference>
<dbReference type="PANTHER" id="PTHR10782:SF4">
    <property type="entry name" value="TONALLI, ISOFORM E"/>
    <property type="match status" value="1"/>
</dbReference>
<dbReference type="Proteomes" id="UP000027920">
    <property type="component" value="Unassembled WGS sequence"/>
</dbReference>
<evidence type="ECO:0000256" key="3">
    <source>
        <dbReference type="ARBA" id="ARBA00022833"/>
    </source>
</evidence>
<proteinExistence type="predicted"/>
<feature type="region of interest" description="Disordered" evidence="5">
    <location>
        <begin position="75"/>
        <end position="120"/>
    </location>
</feature>
<evidence type="ECO:0000256" key="1">
    <source>
        <dbReference type="ARBA" id="ARBA00022723"/>
    </source>
</evidence>
<reference evidence="7 8" key="1">
    <citation type="submission" date="2013-03" db="EMBL/GenBank/DDBJ databases">
        <title>The Genome Sequence of Exophiala aquamarina CBS 119918.</title>
        <authorList>
            <consortium name="The Broad Institute Genomics Platform"/>
            <person name="Cuomo C."/>
            <person name="de Hoog S."/>
            <person name="Gorbushina A."/>
            <person name="Walker B."/>
            <person name="Young S.K."/>
            <person name="Zeng Q."/>
            <person name="Gargeya S."/>
            <person name="Fitzgerald M."/>
            <person name="Haas B."/>
            <person name="Abouelleil A."/>
            <person name="Allen A.W."/>
            <person name="Alvarado L."/>
            <person name="Arachchi H.M."/>
            <person name="Berlin A.M."/>
            <person name="Chapman S.B."/>
            <person name="Gainer-Dewar J."/>
            <person name="Goldberg J."/>
            <person name="Griggs A."/>
            <person name="Gujja S."/>
            <person name="Hansen M."/>
            <person name="Howarth C."/>
            <person name="Imamovic A."/>
            <person name="Ireland A."/>
            <person name="Larimer J."/>
            <person name="McCowan C."/>
            <person name="Murphy C."/>
            <person name="Pearson M."/>
            <person name="Poon T.W."/>
            <person name="Priest M."/>
            <person name="Roberts A."/>
            <person name="Saif S."/>
            <person name="Shea T."/>
            <person name="Sisk P."/>
            <person name="Sykes S."/>
            <person name="Wortman J."/>
            <person name="Nusbaum C."/>
            <person name="Birren B."/>
        </authorList>
    </citation>
    <scope>NUCLEOTIDE SEQUENCE [LARGE SCALE GENOMIC DNA]</scope>
    <source>
        <strain evidence="7 8">CBS 119918</strain>
    </source>
</reference>
<organism evidence="7 8">
    <name type="scientific">Exophiala aquamarina CBS 119918</name>
    <dbReference type="NCBI Taxonomy" id="1182545"/>
    <lineage>
        <taxon>Eukaryota</taxon>
        <taxon>Fungi</taxon>
        <taxon>Dikarya</taxon>
        <taxon>Ascomycota</taxon>
        <taxon>Pezizomycotina</taxon>
        <taxon>Eurotiomycetes</taxon>
        <taxon>Chaetothyriomycetidae</taxon>
        <taxon>Chaetothyriales</taxon>
        <taxon>Herpotrichiellaceae</taxon>
        <taxon>Exophiala</taxon>
    </lineage>
</organism>
<dbReference type="PROSITE" id="PS51044">
    <property type="entry name" value="ZF_SP_RING"/>
    <property type="match status" value="1"/>
</dbReference>
<keyword evidence="1" id="KW-0479">Metal-binding</keyword>
<dbReference type="GO" id="GO:0016925">
    <property type="term" value="P:protein sumoylation"/>
    <property type="evidence" value="ECO:0007669"/>
    <property type="project" value="TreeGrafter"/>
</dbReference>
<dbReference type="EMBL" id="AMGV01000001">
    <property type="protein sequence ID" value="KEF62290.1"/>
    <property type="molecule type" value="Genomic_DNA"/>
</dbReference>
<accession>A0A072Q341</accession>
<evidence type="ECO:0000256" key="4">
    <source>
        <dbReference type="PROSITE-ProRule" id="PRU00452"/>
    </source>
</evidence>
<dbReference type="PANTHER" id="PTHR10782">
    <property type="entry name" value="ZINC FINGER MIZ DOMAIN-CONTAINING PROTEIN"/>
    <property type="match status" value="1"/>
</dbReference>
<keyword evidence="2 4" id="KW-0863">Zinc-finger</keyword>
<name>A0A072Q341_9EURO</name>
<dbReference type="STRING" id="1182545.A0A072Q341"/>
<dbReference type="InterPro" id="IPR013083">
    <property type="entry name" value="Znf_RING/FYVE/PHD"/>
</dbReference>
<feature type="compositionally biased region" description="Polar residues" evidence="5">
    <location>
        <begin position="93"/>
        <end position="102"/>
    </location>
</feature>
<dbReference type="GO" id="GO:0061665">
    <property type="term" value="F:SUMO ligase activity"/>
    <property type="evidence" value="ECO:0007669"/>
    <property type="project" value="TreeGrafter"/>
</dbReference>
<evidence type="ECO:0000256" key="2">
    <source>
        <dbReference type="ARBA" id="ARBA00022771"/>
    </source>
</evidence>
<dbReference type="InterPro" id="IPR004181">
    <property type="entry name" value="Znf_MIZ"/>
</dbReference>
<evidence type="ECO:0000256" key="5">
    <source>
        <dbReference type="SAM" id="MobiDB-lite"/>
    </source>
</evidence>
<feature type="compositionally biased region" description="Polar residues" evidence="5">
    <location>
        <begin position="471"/>
        <end position="483"/>
    </location>
</feature>
<feature type="region of interest" description="Disordered" evidence="5">
    <location>
        <begin position="465"/>
        <end position="497"/>
    </location>
</feature>
<comment type="caution">
    <text evidence="7">The sequence shown here is derived from an EMBL/GenBank/DDBJ whole genome shotgun (WGS) entry which is preliminary data.</text>
</comment>
<sequence>MPSAQNPHLAASHPTRNGVYLPFMNQPPTLNYWVVPSSVPSNHPIQSSFFTAALPSHVIPEQSVPAFNVQSTVYTNSVHGNPPGHVRQPPVSQPLSNPSQQLAPAHPQPQIQPGPETDRFFPTDHRHVLPTLAQPAPSRTAIHQVETHIPDFLLESDSVNRKPLRYYRYIEQIIILPRFFDINSGLFTWNLELAPALIANKVRKIATDTVFGLTELQVSDGSTQFRLKCIKRKISERSARWSDEEAVSAPTTWPMCLSISVNGDFGVDFRRKAHHGLDLSTDVTDLLHDGPNEIKVCVTFTPQEESVVYGMCLEIIRITSHQTVASMPQTIPSQQIKTSIMSALSRKDSQEDDDDLLIADQLMSIDLVDPFMSTLWVTPVRGRSCQHRECFDLEAFLSSRTGRVKGCSMTNPDQWKCPICRKDARPQNLIIDGFLLDVREQLEAQGLLDTKAILIKEDGIWQAKSDAPPLTRSNRSGNATTGKQDTEAIPSPAKLDSVSSIPQQNIVIVLDDA</sequence>
<feature type="domain" description="SP-RING-type" evidence="6">
    <location>
        <begin position="353"/>
        <end position="444"/>
    </location>
</feature>
<dbReference type="VEuPathDB" id="FungiDB:A1O9_00262"/>
<dbReference type="AlphaFoldDB" id="A0A072Q341"/>
<dbReference type="GO" id="GO:0008270">
    <property type="term" value="F:zinc ion binding"/>
    <property type="evidence" value="ECO:0007669"/>
    <property type="project" value="UniProtKB-KW"/>
</dbReference>
<protein>
    <recommendedName>
        <fullName evidence="6">SP-RING-type domain-containing protein</fullName>
    </recommendedName>
</protein>
<evidence type="ECO:0000313" key="8">
    <source>
        <dbReference type="Proteomes" id="UP000027920"/>
    </source>
</evidence>
<keyword evidence="8" id="KW-1185">Reference proteome</keyword>
<keyword evidence="3" id="KW-0862">Zinc</keyword>
<dbReference type="HOGENOM" id="CLU_034312_1_0_1"/>
<dbReference type="Gene3D" id="3.30.40.10">
    <property type="entry name" value="Zinc/RING finger domain, C3HC4 (zinc finger)"/>
    <property type="match status" value="1"/>
</dbReference>